<dbReference type="PANTHER" id="PTHR35740:SF1">
    <property type="entry name" value="OS12G0111700 PROTEIN"/>
    <property type="match status" value="1"/>
</dbReference>
<evidence type="ECO:0000313" key="2">
    <source>
        <dbReference type="Proteomes" id="UP000515121"/>
    </source>
</evidence>
<accession>A0A6P6AHX8</accession>
<sequence length="85" mass="9728">MLEPLSYSLETRIPDLRKSKDGDADTSLSKSCPMPLKKKQRRERAEVNAPKHDLSQDFIDKQKAYFAEIDAFEPEEEVASADELE</sequence>
<dbReference type="GeneID" id="111309667"/>
<gene>
    <name evidence="3" type="primary">LOC111309667</name>
</gene>
<protein>
    <submittedName>
        <fullName evidence="3">Uncharacterized protein LOC111309667 isoform X2</fullName>
    </submittedName>
</protein>
<organism evidence="2 3">
    <name type="scientific">Durio zibethinus</name>
    <name type="common">Durian</name>
    <dbReference type="NCBI Taxonomy" id="66656"/>
    <lineage>
        <taxon>Eukaryota</taxon>
        <taxon>Viridiplantae</taxon>
        <taxon>Streptophyta</taxon>
        <taxon>Embryophyta</taxon>
        <taxon>Tracheophyta</taxon>
        <taxon>Spermatophyta</taxon>
        <taxon>Magnoliopsida</taxon>
        <taxon>eudicotyledons</taxon>
        <taxon>Gunneridae</taxon>
        <taxon>Pentapetalae</taxon>
        <taxon>rosids</taxon>
        <taxon>malvids</taxon>
        <taxon>Malvales</taxon>
        <taxon>Malvaceae</taxon>
        <taxon>Helicteroideae</taxon>
        <taxon>Durio</taxon>
    </lineage>
</organism>
<evidence type="ECO:0000313" key="3">
    <source>
        <dbReference type="RefSeq" id="XP_022764401.1"/>
    </source>
</evidence>
<keyword evidence="2" id="KW-1185">Reference proteome</keyword>
<dbReference type="Proteomes" id="UP000515121">
    <property type="component" value="Unplaced"/>
</dbReference>
<dbReference type="RefSeq" id="XP_022764401.1">
    <property type="nucleotide sequence ID" value="XM_022908666.1"/>
</dbReference>
<reference evidence="3" key="1">
    <citation type="submission" date="2025-08" db="UniProtKB">
        <authorList>
            <consortium name="RefSeq"/>
        </authorList>
    </citation>
    <scope>IDENTIFICATION</scope>
    <source>
        <tissue evidence="3">Fruit stalk</tissue>
    </source>
</reference>
<dbReference type="AlphaFoldDB" id="A0A6P6AHX8"/>
<evidence type="ECO:0000256" key="1">
    <source>
        <dbReference type="SAM" id="MobiDB-lite"/>
    </source>
</evidence>
<dbReference type="PANTHER" id="PTHR35740">
    <property type="entry name" value="OS12G0111700 PROTEIN"/>
    <property type="match status" value="1"/>
</dbReference>
<proteinExistence type="predicted"/>
<feature type="compositionally biased region" description="Basic and acidic residues" evidence="1">
    <location>
        <begin position="12"/>
        <end position="23"/>
    </location>
</feature>
<name>A0A6P6AHX8_DURZI</name>
<feature type="compositionally biased region" description="Basic and acidic residues" evidence="1">
    <location>
        <begin position="43"/>
        <end position="54"/>
    </location>
</feature>
<feature type="region of interest" description="Disordered" evidence="1">
    <location>
        <begin position="1"/>
        <end position="54"/>
    </location>
</feature>